<protein>
    <submittedName>
        <fullName evidence="1">Uncharacterized protein</fullName>
    </submittedName>
</protein>
<comment type="caution">
    <text evidence="1">The sequence shown here is derived from an EMBL/GenBank/DDBJ whole genome shotgun (WGS) entry which is preliminary data.</text>
</comment>
<evidence type="ECO:0000313" key="1">
    <source>
        <dbReference type="EMBL" id="KAI4869923.1"/>
    </source>
</evidence>
<reference evidence="1 2" key="1">
    <citation type="journal article" date="2022" name="New Phytol.">
        <title>Ecological generalism drives hyperdiversity of secondary metabolite gene clusters in xylarialean endophytes.</title>
        <authorList>
            <person name="Franco M.E.E."/>
            <person name="Wisecaver J.H."/>
            <person name="Arnold A.E."/>
            <person name="Ju Y.M."/>
            <person name="Slot J.C."/>
            <person name="Ahrendt S."/>
            <person name="Moore L.P."/>
            <person name="Eastman K.E."/>
            <person name="Scott K."/>
            <person name="Konkel Z."/>
            <person name="Mondo S.J."/>
            <person name="Kuo A."/>
            <person name="Hayes R.D."/>
            <person name="Haridas S."/>
            <person name="Andreopoulos B."/>
            <person name="Riley R."/>
            <person name="LaButti K."/>
            <person name="Pangilinan J."/>
            <person name="Lipzen A."/>
            <person name="Amirebrahimi M."/>
            <person name="Yan J."/>
            <person name="Adam C."/>
            <person name="Keymanesh K."/>
            <person name="Ng V."/>
            <person name="Louie K."/>
            <person name="Northen T."/>
            <person name="Drula E."/>
            <person name="Henrissat B."/>
            <person name="Hsieh H.M."/>
            <person name="Youens-Clark K."/>
            <person name="Lutzoni F."/>
            <person name="Miadlikowska J."/>
            <person name="Eastwood D.C."/>
            <person name="Hamelin R.C."/>
            <person name="Grigoriev I.V."/>
            <person name="U'Ren J.M."/>
        </authorList>
    </citation>
    <scope>NUCLEOTIDE SEQUENCE [LARGE SCALE GENOMIC DNA]</scope>
    <source>
        <strain evidence="1 2">CBS 119005</strain>
    </source>
</reference>
<organism evidence="1 2">
    <name type="scientific">Hypoxylon rubiginosum</name>
    <dbReference type="NCBI Taxonomy" id="110542"/>
    <lineage>
        <taxon>Eukaryota</taxon>
        <taxon>Fungi</taxon>
        <taxon>Dikarya</taxon>
        <taxon>Ascomycota</taxon>
        <taxon>Pezizomycotina</taxon>
        <taxon>Sordariomycetes</taxon>
        <taxon>Xylariomycetidae</taxon>
        <taxon>Xylariales</taxon>
        <taxon>Hypoxylaceae</taxon>
        <taxon>Hypoxylon</taxon>
    </lineage>
</organism>
<proteinExistence type="predicted"/>
<accession>A0ACB9ZG26</accession>
<dbReference type="Proteomes" id="UP001497700">
    <property type="component" value="Unassembled WGS sequence"/>
</dbReference>
<sequence>MAQYNELLPSWRSGVDAVSYNGGGMRLALHNDMQPMTGPSQQASIFDMPISLPEDRAPISCCDCSADFGNHSQLRKHGTQQNHKPYGCVCGTKFTRLDALNRHITTQSSNMPQFPCDYCYDRQGERAFRRYDDLIQHLKGHHKIETANKLLRSQTNEAAEGQGMGGVQQPLFECFFPGCNKWGPNGYLRQVDLDEHQDMMHPIELSGFDI</sequence>
<gene>
    <name evidence="1" type="ORF">F4820DRAFT_470775</name>
</gene>
<name>A0ACB9ZG26_9PEZI</name>
<evidence type="ECO:0000313" key="2">
    <source>
        <dbReference type="Proteomes" id="UP001497700"/>
    </source>
</evidence>
<dbReference type="EMBL" id="MU393427">
    <property type="protein sequence ID" value="KAI4869923.1"/>
    <property type="molecule type" value="Genomic_DNA"/>
</dbReference>
<keyword evidence="2" id="KW-1185">Reference proteome</keyword>